<gene>
    <name evidence="8" type="ORF">CIHG_02285</name>
</gene>
<dbReference type="PANTHER" id="PTHR45649">
    <property type="entry name" value="AMINO-ACID PERMEASE BAT1"/>
    <property type="match status" value="1"/>
</dbReference>
<evidence type="ECO:0000256" key="1">
    <source>
        <dbReference type="ARBA" id="ARBA00004141"/>
    </source>
</evidence>
<dbReference type="PANTHER" id="PTHR45649:SF4">
    <property type="entry name" value="TRANSPORTER, PUTATIVE (EUROFUNG)-RELATED"/>
    <property type="match status" value="1"/>
</dbReference>
<dbReference type="Proteomes" id="UP000054563">
    <property type="component" value="Unassembled WGS sequence"/>
</dbReference>
<keyword evidence="2" id="KW-0813">Transport</keyword>
<dbReference type="InterPro" id="IPR002293">
    <property type="entry name" value="AA/rel_permease1"/>
</dbReference>
<evidence type="ECO:0000256" key="6">
    <source>
        <dbReference type="SAM" id="MobiDB-lite"/>
    </source>
</evidence>
<feature type="transmembrane region" description="Helical" evidence="7">
    <location>
        <begin position="506"/>
        <end position="525"/>
    </location>
</feature>
<evidence type="ECO:0000256" key="5">
    <source>
        <dbReference type="ARBA" id="ARBA00023136"/>
    </source>
</evidence>
<dbReference type="Pfam" id="PF13520">
    <property type="entry name" value="AA_permease_2"/>
    <property type="match status" value="1"/>
</dbReference>
<comment type="subcellular location">
    <subcellularLocation>
        <location evidence="1">Membrane</location>
        <topology evidence="1">Multi-pass membrane protein</topology>
    </subcellularLocation>
</comment>
<proteinExistence type="predicted"/>
<feature type="transmembrane region" description="Helical" evidence="7">
    <location>
        <begin position="537"/>
        <end position="557"/>
    </location>
</feature>
<dbReference type="OrthoDB" id="3257095at2759"/>
<evidence type="ECO:0000256" key="2">
    <source>
        <dbReference type="ARBA" id="ARBA00022448"/>
    </source>
</evidence>
<dbReference type="GO" id="GO:0022857">
    <property type="term" value="F:transmembrane transporter activity"/>
    <property type="evidence" value="ECO:0007669"/>
    <property type="project" value="InterPro"/>
</dbReference>
<feature type="transmembrane region" description="Helical" evidence="7">
    <location>
        <begin position="463"/>
        <end position="485"/>
    </location>
</feature>
<sequence length="574" mass="63415">MPKLFNMVSPPGSSTDEPKSPYLHPSASSLEYSLNPAETTDGDDFVSPFQGHTRNDQRDMMRMGKNQEFAVRSIYISFASDIMPVTASYLRRLSCSSSWRMYRPVAALSFSIVLGATWEFMLLSQHEGLNDGGVAGLFWSYVWTFIGFGFCVYSMAEMASMAPISGGQYHWVSEFASPKYQRFLSYITGWMSVLAWQAGAAAGPFLAGTLIQGLIILHRPSYEPARWQGTLLVCAMAFCIYVVNVWFARAMPMIQNILLVLHVLGFLIVIIVLWAMAPRNSPRTVFTAFTDRGGWSTIGLSLMVGQITAIYGSLSMRKVSPKEVRDASRHVPRAMAWGYIINCIMGIILLVTYLFALPSVGAAIENPTSFPFLYVFGGALAPSGVTILAGVVLLLVFSSNITYGAAASRQTFSFARDHGLPFSEWLAAVHNTKHIPTNSILFTCIFTSLLSLIYIGSEVAFNAIISLYAGSLMFTYAFSVGSVLYQRIYHPAQLPPASWSLGKRGGPIVNAISLLYIIFALFWCFWPNKSFVTVDNFNWGVVMFLAVACASLVMYFVQGRKVYEGPVSTVIGRY</sequence>
<evidence type="ECO:0000256" key="3">
    <source>
        <dbReference type="ARBA" id="ARBA00022692"/>
    </source>
</evidence>
<dbReference type="EMBL" id="DS016985">
    <property type="protein sequence ID" value="KMU84500.1"/>
    <property type="molecule type" value="Genomic_DNA"/>
</dbReference>
<feature type="transmembrane region" description="Helical" evidence="7">
    <location>
        <begin position="227"/>
        <end position="247"/>
    </location>
</feature>
<reference evidence="9" key="1">
    <citation type="journal article" date="2010" name="Genome Res.">
        <title>Population genomic sequencing of Coccidioides fungi reveals recent hybridization and transposon control.</title>
        <authorList>
            <person name="Neafsey D.E."/>
            <person name="Barker B.M."/>
            <person name="Sharpton T.J."/>
            <person name="Stajich J.E."/>
            <person name="Park D.J."/>
            <person name="Whiston E."/>
            <person name="Hung C.-Y."/>
            <person name="McMahan C."/>
            <person name="White J."/>
            <person name="Sykes S."/>
            <person name="Heiman D."/>
            <person name="Young S."/>
            <person name="Zeng Q."/>
            <person name="Abouelleil A."/>
            <person name="Aftuck L."/>
            <person name="Bessette D."/>
            <person name="Brown A."/>
            <person name="FitzGerald M."/>
            <person name="Lui A."/>
            <person name="Macdonald J.P."/>
            <person name="Priest M."/>
            <person name="Orbach M.J."/>
            <person name="Galgiani J.N."/>
            <person name="Kirkland T.N."/>
            <person name="Cole G.T."/>
            <person name="Birren B.W."/>
            <person name="Henn M.R."/>
            <person name="Taylor J.W."/>
            <person name="Rounsley S.D."/>
        </authorList>
    </citation>
    <scope>NUCLEOTIDE SEQUENCE [LARGE SCALE GENOMIC DNA]</scope>
    <source>
        <strain evidence="9">H538.4</strain>
    </source>
</reference>
<feature type="region of interest" description="Disordered" evidence="6">
    <location>
        <begin position="39"/>
        <end position="60"/>
    </location>
</feature>
<name>A0A0J8RH60_COCIT</name>
<evidence type="ECO:0000256" key="4">
    <source>
        <dbReference type="ARBA" id="ARBA00022989"/>
    </source>
</evidence>
<feature type="transmembrane region" description="Helical" evidence="7">
    <location>
        <begin position="141"/>
        <end position="162"/>
    </location>
</feature>
<protein>
    <submittedName>
        <fullName evidence="8">GABA permease</fullName>
    </submittedName>
</protein>
<accession>A0A0J8RH60</accession>
<keyword evidence="5 7" id="KW-0472">Membrane</keyword>
<keyword evidence="3 7" id="KW-0812">Transmembrane</keyword>
<dbReference type="AlphaFoldDB" id="A0A0J8RH60"/>
<feature type="region of interest" description="Disordered" evidence="6">
    <location>
        <begin position="1"/>
        <end position="27"/>
    </location>
</feature>
<feature type="transmembrane region" description="Helical" evidence="7">
    <location>
        <begin position="337"/>
        <end position="360"/>
    </location>
</feature>
<feature type="transmembrane region" description="Helical" evidence="7">
    <location>
        <begin position="259"/>
        <end position="277"/>
    </location>
</feature>
<evidence type="ECO:0000313" key="9">
    <source>
        <dbReference type="Proteomes" id="UP000054563"/>
    </source>
</evidence>
<dbReference type="eggNOG" id="KOG1289">
    <property type="taxonomic scope" value="Eukaryota"/>
</dbReference>
<feature type="transmembrane region" description="Helical" evidence="7">
    <location>
        <begin position="183"/>
        <end position="207"/>
    </location>
</feature>
<dbReference type="VEuPathDB" id="FungiDB:CIHG_02285"/>
<keyword evidence="4 7" id="KW-1133">Transmembrane helix</keyword>
<dbReference type="Gene3D" id="1.20.1740.10">
    <property type="entry name" value="Amino acid/polyamine transporter I"/>
    <property type="match status" value="1"/>
</dbReference>
<organism evidence="8 9">
    <name type="scientific">Coccidioides immitis H538.4</name>
    <dbReference type="NCBI Taxonomy" id="396776"/>
    <lineage>
        <taxon>Eukaryota</taxon>
        <taxon>Fungi</taxon>
        <taxon>Dikarya</taxon>
        <taxon>Ascomycota</taxon>
        <taxon>Pezizomycotina</taxon>
        <taxon>Eurotiomycetes</taxon>
        <taxon>Eurotiomycetidae</taxon>
        <taxon>Onygenales</taxon>
        <taxon>Onygenaceae</taxon>
        <taxon>Coccidioides</taxon>
    </lineage>
</organism>
<feature type="transmembrane region" description="Helical" evidence="7">
    <location>
        <begin position="440"/>
        <end position="457"/>
    </location>
</feature>
<feature type="transmembrane region" description="Helical" evidence="7">
    <location>
        <begin position="297"/>
        <end position="316"/>
    </location>
</feature>
<feature type="transmembrane region" description="Helical" evidence="7">
    <location>
        <begin position="372"/>
        <end position="397"/>
    </location>
</feature>
<dbReference type="STRING" id="396776.A0A0J8RH60"/>
<dbReference type="GO" id="GO:0016020">
    <property type="term" value="C:membrane"/>
    <property type="evidence" value="ECO:0007669"/>
    <property type="project" value="UniProtKB-SubCell"/>
</dbReference>
<feature type="transmembrane region" description="Helical" evidence="7">
    <location>
        <begin position="102"/>
        <end position="121"/>
    </location>
</feature>
<evidence type="ECO:0000313" key="8">
    <source>
        <dbReference type="EMBL" id="KMU84500.1"/>
    </source>
</evidence>
<evidence type="ECO:0000256" key="7">
    <source>
        <dbReference type="SAM" id="Phobius"/>
    </source>
</evidence>